<protein>
    <recommendedName>
        <fullName evidence="2">histidine kinase</fullName>
        <ecNumber evidence="2">2.7.13.3</ecNumber>
    </recommendedName>
</protein>
<dbReference type="Gene3D" id="1.10.287.130">
    <property type="match status" value="1"/>
</dbReference>
<dbReference type="CDD" id="cd00130">
    <property type="entry name" value="PAS"/>
    <property type="match status" value="1"/>
</dbReference>
<dbReference type="Pfam" id="PF13426">
    <property type="entry name" value="PAS_9"/>
    <property type="match status" value="1"/>
</dbReference>
<feature type="domain" description="PAS" evidence="5">
    <location>
        <begin position="11"/>
        <end position="64"/>
    </location>
</feature>
<dbReference type="InterPro" id="IPR003661">
    <property type="entry name" value="HisK_dim/P_dom"/>
</dbReference>
<dbReference type="PANTHER" id="PTHR43065">
    <property type="entry name" value="SENSOR HISTIDINE KINASE"/>
    <property type="match status" value="1"/>
</dbReference>
<keyword evidence="7" id="KW-0418">Kinase</keyword>
<dbReference type="RefSeq" id="WP_013292813.1">
    <property type="nucleotide sequence ID" value="NC_014394.1"/>
</dbReference>
<dbReference type="EC" id="2.7.13.3" evidence="2"/>
<feature type="domain" description="Histidine kinase" evidence="4">
    <location>
        <begin position="330"/>
        <end position="574"/>
    </location>
</feature>
<dbReference type="KEGG" id="gca:Galf_0836"/>
<dbReference type="InterPro" id="IPR004358">
    <property type="entry name" value="Sig_transdc_His_kin-like_C"/>
</dbReference>
<dbReference type="PROSITE" id="PS50109">
    <property type="entry name" value="HIS_KIN"/>
    <property type="match status" value="1"/>
</dbReference>
<dbReference type="CDD" id="cd00082">
    <property type="entry name" value="HisKA"/>
    <property type="match status" value="1"/>
</dbReference>
<dbReference type="Pfam" id="PF13185">
    <property type="entry name" value="GAF_2"/>
    <property type="match status" value="1"/>
</dbReference>
<dbReference type="InterPro" id="IPR000700">
    <property type="entry name" value="PAS-assoc_C"/>
</dbReference>
<dbReference type="EMBL" id="CP002159">
    <property type="protein sequence ID" value="ADL54872.1"/>
    <property type="molecule type" value="Genomic_DNA"/>
</dbReference>
<dbReference type="PANTHER" id="PTHR43065:SF50">
    <property type="entry name" value="HISTIDINE KINASE"/>
    <property type="match status" value="1"/>
</dbReference>
<dbReference type="AlphaFoldDB" id="D9SE96"/>
<dbReference type="InterPro" id="IPR036097">
    <property type="entry name" value="HisK_dim/P_sf"/>
</dbReference>
<reference evidence="7 8" key="1">
    <citation type="submission" date="2010-08" db="EMBL/GenBank/DDBJ databases">
        <title>Complete sequence of Gallionella capsiferriformans ES-2.</title>
        <authorList>
            <consortium name="US DOE Joint Genome Institute"/>
            <person name="Lucas S."/>
            <person name="Copeland A."/>
            <person name="Lapidus A."/>
            <person name="Cheng J.-F."/>
            <person name="Bruce D."/>
            <person name="Goodwin L."/>
            <person name="Pitluck S."/>
            <person name="Chertkov O."/>
            <person name="Davenport K.W."/>
            <person name="Detter J.C."/>
            <person name="Han C."/>
            <person name="Tapia R."/>
            <person name="Land M."/>
            <person name="Hauser L."/>
            <person name="Chang Y.-J."/>
            <person name="Jeffries C."/>
            <person name="Kyrpides N."/>
            <person name="Ivanova N."/>
            <person name="Mikhailova N."/>
            <person name="Shelobolina E.S."/>
            <person name="Picardal F."/>
            <person name="Roden E."/>
            <person name="Emerson D."/>
            <person name="Woyke T."/>
        </authorList>
    </citation>
    <scope>NUCLEOTIDE SEQUENCE [LARGE SCALE GENOMIC DNA]</scope>
    <source>
        <strain evidence="7 8">ES-2</strain>
    </source>
</reference>
<gene>
    <name evidence="7" type="ordered locus">Galf_0836</name>
</gene>
<evidence type="ECO:0000259" key="4">
    <source>
        <dbReference type="PROSITE" id="PS50109"/>
    </source>
</evidence>
<evidence type="ECO:0000256" key="1">
    <source>
        <dbReference type="ARBA" id="ARBA00000085"/>
    </source>
</evidence>
<dbReference type="PRINTS" id="PR00344">
    <property type="entry name" value="BCTRLSENSOR"/>
</dbReference>
<dbReference type="InterPro" id="IPR003018">
    <property type="entry name" value="GAF"/>
</dbReference>
<dbReference type="InterPro" id="IPR036890">
    <property type="entry name" value="HATPase_C_sf"/>
</dbReference>
<dbReference type="eggNOG" id="COG4191">
    <property type="taxonomic scope" value="Bacteria"/>
</dbReference>
<evidence type="ECO:0000256" key="3">
    <source>
        <dbReference type="ARBA" id="ARBA00022553"/>
    </source>
</evidence>
<evidence type="ECO:0000259" key="6">
    <source>
        <dbReference type="PROSITE" id="PS50113"/>
    </source>
</evidence>
<evidence type="ECO:0000259" key="5">
    <source>
        <dbReference type="PROSITE" id="PS50112"/>
    </source>
</evidence>
<dbReference type="SUPFAM" id="SSF55785">
    <property type="entry name" value="PYP-like sensor domain (PAS domain)"/>
    <property type="match status" value="1"/>
</dbReference>
<dbReference type="Gene3D" id="3.30.565.10">
    <property type="entry name" value="Histidine kinase-like ATPase, C-terminal domain"/>
    <property type="match status" value="1"/>
</dbReference>
<keyword evidence="7" id="KW-0808">Transferase</keyword>
<dbReference type="Proteomes" id="UP000001235">
    <property type="component" value="Chromosome"/>
</dbReference>
<dbReference type="Pfam" id="PF02518">
    <property type="entry name" value="HATPase_c"/>
    <property type="match status" value="1"/>
</dbReference>
<dbReference type="SUPFAM" id="SSF55781">
    <property type="entry name" value="GAF domain-like"/>
    <property type="match status" value="1"/>
</dbReference>
<dbReference type="InterPro" id="IPR003594">
    <property type="entry name" value="HATPase_dom"/>
</dbReference>
<dbReference type="Gene3D" id="3.30.450.40">
    <property type="match status" value="1"/>
</dbReference>
<dbReference type="GO" id="GO:0000155">
    <property type="term" value="F:phosphorelay sensor kinase activity"/>
    <property type="evidence" value="ECO:0007669"/>
    <property type="project" value="InterPro"/>
</dbReference>
<keyword evidence="8" id="KW-1185">Reference proteome</keyword>
<comment type="catalytic activity">
    <reaction evidence="1">
        <text>ATP + protein L-histidine = ADP + protein N-phospho-L-histidine.</text>
        <dbReference type="EC" id="2.7.13.3"/>
    </reaction>
</comment>
<proteinExistence type="predicted"/>
<dbReference type="STRING" id="395494.Galf_0836"/>
<dbReference type="InterPro" id="IPR029016">
    <property type="entry name" value="GAF-like_dom_sf"/>
</dbReference>
<dbReference type="HOGENOM" id="CLU_000445_114_39_4"/>
<dbReference type="InterPro" id="IPR000014">
    <property type="entry name" value="PAS"/>
</dbReference>
<dbReference type="InterPro" id="IPR005467">
    <property type="entry name" value="His_kinase_dom"/>
</dbReference>
<organism evidence="7 8">
    <name type="scientific">Gallionella capsiferriformans (strain ES-2)</name>
    <name type="common">Gallionella ferruginea capsiferriformans (strain ES-2)</name>
    <dbReference type="NCBI Taxonomy" id="395494"/>
    <lineage>
        <taxon>Bacteria</taxon>
        <taxon>Pseudomonadati</taxon>
        <taxon>Pseudomonadota</taxon>
        <taxon>Betaproteobacteria</taxon>
        <taxon>Nitrosomonadales</taxon>
        <taxon>Gallionellaceae</taxon>
        <taxon>Gallionella</taxon>
    </lineage>
</organism>
<evidence type="ECO:0000313" key="8">
    <source>
        <dbReference type="Proteomes" id="UP000001235"/>
    </source>
</evidence>
<dbReference type="InterPro" id="IPR035965">
    <property type="entry name" value="PAS-like_dom_sf"/>
</dbReference>
<dbReference type="SMART" id="SM00387">
    <property type="entry name" value="HATPase_c"/>
    <property type="match status" value="1"/>
</dbReference>
<keyword evidence="3" id="KW-0597">Phosphoprotein</keyword>
<dbReference type="Gene3D" id="3.30.450.20">
    <property type="entry name" value="PAS domain"/>
    <property type="match status" value="1"/>
</dbReference>
<evidence type="ECO:0000256" key="2">
    <source>
        <dbReference type="ARBA" id="ARBA00012438"/>
    </source>
</evidence>
<feature type="domain" description="PAC" evidence="6">
    <location>
        <begin position="76"/>
        <end position="126"/>
    </location>
</feature>
<dbReference type="SUPFAM" id="SSF47384">
    <property type="entry name" value="Homodimeric domain of signal transducing histidine kinase"/>
    <property type="match status" value="1"/>
</dbReference>
<dbReference type="SUPFAM" id="SSF55874">
    <property type="entry name" value="ATPase domain of HSP90 chaperone/DNA topoisomerase II/histidine kinase"/>
    <property type="match status" value="1"/>
</dbReference>
<accession>D9SE96</accession>
<evidence type="ECO:0000313" key="7">
    <source>
        <dbReference type="EMBL" id="ADL54872.1"/>
    </source>
</evidence>
<dbReference type="PROSITE" id="PS50112">
    <property type="entry name" value="PAS"/>
    <property type="match status" value="1"/>
</dbReference>
<sequence>MDESFDALVKLENQFNFLLRFANDIIFLMDDEGCILEANDASVQSYGWSLEELLSRNIRDLQDPAAPVPGCKAAGVLFETRHMRRDGSTFPVEVSRRLFEHEGRTYQQCIVRDITQREKMQSRLARDAKRFEGLLKLNEAASEMPEKEFMQFGLEWVETLTSSKIAFIHFVNDDQESIELVAWSKATREQYCTAEYDTHYPAAQAGIWADSLRQRQAVIFNDYANYSDKHGLPEGHSALFRLISVPVVEGEKVRVILGVGNKETDYDSEDVEIARLFGNDMWRIIRRQRLEAELTSNLEHQRALNKKLEEAQSHLLQSEKMASLGQLSAGVAHELNNPIGFVYSNMGALEVYLNDIFSINSAYEALELESDTDSKALEQVRQLKRTVDYDYIKQDIFQLMSQSKDGLARMRKIVQDLKDFSHVGEEGWQWADLHKGLDSTLNIVWNELKYKCRIVKEYGTLPQVYCMASQINQVFLNLLVNAGQAIQNSGVITIRTGAEPDGVWVEIADTGQGMTSEQMRRIFEPFYTTKPVGEGTGLGLSLSYGIIQKHNGRIEVKSELGKGSVMHIWLPKTV</sequence>
<name>D9SE96_GALCS</name>
<dbReference type="NCBIfam" id="TIGR00229">
    <property type="entry name" value="sensory_box"/>
    <property type="match status" value="1"/>
</dbReference>
<dbReference type="PROSITE" id="PS50113">
    <property type="entry name" value="PAC"/>
    <property type="match status" value="1"/>
</dbReference>
<dbReference type="OrthoDB" id="1931120at2"/>